<gene>
    <name evidence="1" type="ORF">BACPEC_01995</name>
</gene>
<reference evidence="1 2" key="1">
    <citation type="submission" date="2008-11" db="EMBL/GenBank/DDBJ databases">
        <title>Draft genome sequence of Bacteroides pectinophilus (ATCC 43243).</title>
        <authorList>
            <person name="Sudarsanam P."/>
            <person name="Ley R."/>
            <person name="Guruge J."/>
            <person name="Turnbaugh P.J."/>
            <person name="Mahowald M."/>
            <person name="Liep D."/>
            <person name="Gordon J."/>
        </authorList>
    </citation>
    <scope>NUCLEOTIDE SEQUENCE [LARGE SCALE GENOMIC DNA]</scope>
    <source>
        <strain evidence="1 2">ATCC 43243</strain>
    </source>
</reference>
<organism evidence="1 2">
    <name type="scientific">[Bacteroides] pectinophilus ATCC 43243</name>
    <dbReference type="NCBI Taxonomy" id="483218"/>
    <lineage>
        <taxon>Bacteria</taxon>
        <taxon>Bacillati</taxon>
        <taxon>Bacillota</taxon>
        <taxon>Clostridia</taxon>
        <taxon>Eubacteriales</taxon>
    </lineage>
</organism>
<dbReference type="EMBL" id="ABVQ01000036">
    <property type="protein sequence ID" value="EEC57486.1"/>
    <property type="molecule type" value="Genomic_DNA"/>
</dbReference>
<protein>
    <submittedName>
        <fullName evidence="1">Uncharacterized protein</fullName>
    </submittedName>
</protein>
<reference evidence="1 2" key="2">
    <citation type="submission" date="2008-11" db="EMBL/GenBank/DDBJ databases">
        <authorList>
            <person name="Fulton L."/>
            <person name="Clifton S."/>
            <person name="Fulton B."/>
            <person name="Xu J."/>
            <person name="Minx P."/>
            <person name="Pepin K.H."/>
            <person name="Johnson M."/>
            <person name="Bhonagiri V."/>
            <person name="Nash W.E."/>
            <person name="Mardis E.R."/>
            <person name="Wilson R.K."/>
        </authorList>
    </citation>
    <scope>NUCLEOTIDE SEQUENCE [LARGE SCALE GENOMIC DNA]</scope>
    <source>
        <strain evidence="1 2">ATCC 43243</strain>
    </source>
</reference>
<evidence type="ECO:0000313" key="2">
    <source>
        <dbReference type="Proteomes" id="UP000003136"/>
    </source>
</evidence>
<dbReference type="STRING" id="483218.BACPEC_01995"/>
<name>B7ASE0_9FIRM</name>
<accession>B7ASE0</accession>
<dbReference type="Proteomes" id="UP000003136">
    <property type="component" value="Unassembled WGS sequence"/>
</dbReference>
<comment type="caution">
    <text evidence="1">The sequence shown here is derived from an EMBL/GenBank/DDBJ whole genome shotgun (WGS) entry which is preliminary data.</text>
</comment>
<proteinExistence type="predicted"/>
<keyword evidence="2" id="KW-1185">Reference proteome</keyword>
<evidence type="ECO:0000313" key="1">
    <source>
        <dbReference type="EMBL" id="EEC57486.1"/>
    </source>
</evidence>
<sequence>MGFVIRKLKEDEIRKYVLKEKVIRYRFSNYVAEFPGGVIDDENDVRMFIYGNAMRPYESPFWDMKDSYTQYGILDYKGEVIFFTVYVTCENWIKYGE</sequence>
<dbReference type="AlphaFoldDB" id="B7ASE0"/>
<dbReference type="HOGENOM" id="CLU_2340973_0_0_9"/>